<protein>
    <submittedName>
        <fullName evidence="1">Uncharacterized protein</fullName>
    </submittedName>
</protein>
<dbReference type="AlphaFoldDB" id="A0A225DUZ3"/>
<dbReference type="Proteomes" id="UP000214646">
    <property type="component" value="Unassembled WGS sequence"/>
</dbReference>
<comment type="caution">
    <text evidence="1">The sequence shown here is derived from an EMBL/GenBank/DDBJ whole genome shotgun (WGS) entry which is preliminary data.</text>
</comment>
<evidence type="ECO:0000313" key="1">
    <source>
        <dbReference type="EMBL" id="OWK45222.1"/>
    </source>
</evidence>
<reference evidence="2" key="1">
    <citation type="submission" date="2017-06" db="EMBL/GenBank/DDBJ databases">
        <title>Genome analysis of Fimbriiglobus ruber SP5, the first member of the order Planctomycetales with confirmed chitinolytic capability.</title>
        <authorList>
            <person name="Ravin N.V."/>
            <person name="Rakitin A.L."/>
            <person name="Ivanova A.A."/>
            <person name="Beletsky A.V."/>
            <person name="Kulichevskaya I.S."/>
            <person name="Mardanov A.V."/>
            <person name="Dedysh S.N."/>
        </authorList>
    </citation>
    <scope>NUCLEOTIDE SEQUENCE [LARGE SCALE GENOMIC DNA]</scope>
    <source>
        <strain evidence="2">SP5</strain>
    </source>
</reference>
<organism evidence="1 2">
    <name type="scientific">Fimbriiglobus ruber</name>
    <dbReference type="NCBI Taxonomy" id="1908690"/>
    <lineage>
        <taxon>Bacteria</taxon>
        <taxon>Pseudomonadati</taxon>
        <taxon>Planctomycetota</taxon>
        <taxon>Planctomycetia</taxon>
        <taxon>Gemmatales</taxon>
        <taxon>Gemmataceae</taxon>
        <taxon>Fimbriiglobus</taxon>
    </lineage>
</organism>
<evidence type="ECO:0000313" key="2">
    <source>
        <dbReference type="Proteomes" id="UP000214646"/>
    </source>
</evidence>
<name>A0A225DUZ3_9BACT</name>
<accession>A0A225DUZ3</accession>
<keyword evidence="2" id="KW-1185">Reference proteome</keyword>
<gene>
    <name evidence="1" type="ORF">FRUB_01553</name>
</gene>
<sequence>MLLQIYRAGGPNDLNDWAQELIREHDGRPRDEMVVDRERIPRGVSTHLSENVRVQRGLSIELGGGFYHYGVIVYPRGKGPPPEWWQHVLGWPPEVCVYHEE</sequence>
<proteinExistence type="predicted"/>
<dbReference type="EMBL" id="NIDE01000002">
    <property type="protein sequence ID" value="OWK45222.1"/>
    <property type="molecule type" value="Genomic_DNA"/>
</dbReference>